<dbReference type="OMA" id="LHHQRDC"/>
<name>A0A8C0CA69_BALMU</name>
<organism evidence="1">
    <name type="scientific">Balaenoptera musculus</name>
    <name type="common">Blue whale</name>
    <dbReference type="NCBI Taxonomy" id="9771"/>
    <lineage>
        <taxon>Eukaryota</taxon>
        <taxon>Metazoa</taxon>
        <taxon>Chordata</taxon>
        <taxon>Craniata</taxon>
        <taxon>Vertebrata</taxon>
        <taxon>Euteleostomi</taxon>
        <taxon>Mammalia</taxon>
        <taxon>Eutheria</taxon>
        <taxon>Laurasiatheria</taxon>
        <taxon>Artiodactyla</taxon>
        <taxon>Whippomorpha</taxon>
        <taxon>Cetacea</taxon>
        <taxon>Mysticeti</taxon>
        <taxon>Balaenopteridae</taxon>
        <taxon>Balaenoptera</taxon>
    </lineage>
</organism>
<dbReference type="AlphaFoldDB" id="A0A8C0CA69"/>
<accession>A0A8C0CA69</accession>
<reference evidence="1" key="1">
    <citation type="submission" date="2023-09" db="UniProtKB">
        <authorList>
            <consortium name="Ensembl"/>
        </authorList>
    </citation>
    <scope>IDENTIFICATION</scope>
</reference>
<protein>
    <submittedName>
        <fullName evidence="1">Uncharacterized protein</fullName>
    </submittedName>
</protein>
<sequence>LNKTSPGTTSLGEGIKVECASKVLAFQRAAQGTGFCLARVSVLMGKEWMCTLNTRLGAAENNGQHNSLLH</sequence>
<evidence type="ECO:0000313" key="1">
    <source>
        <dbReference type="Ensembl" id="ENSBMSP00010003181.1"/>
    </source>
</evidence>
<dbReference type="Ensembl" id="ENSBMST00010003520.1">
    <property type="protein sequence ID" value="ENSBMSP00010003181.1"/>
    <property type="gene ID" value="ENSBMSG00010002399.1"/>
</dbReference>
<proteinExistence type="predicted"/>
<dbReference type="GeneTree" id="ENSGT00910000147061"/>